<dbReference type="Proteomes" id="UP000537775">
    <property type="component" value="Unassembled WGS sequence"/>
</dbReference>
<reference evidence="1 2" key="1">
    <citation type="submission" date="2020-08" db="EMBL/GenBank/DDBJ databases">
        <title>Sequencing the genomes of 1000 actinobacteria strains.</title>
        <authorList>
            <person name="Klenk H.-P."/>
        </authorList>
    </citation>
    <scope>NUCLEOTIDE SEQUENCE [LARGE SCALE GENOMIC DNA]</scope>
    <source>
        <strain evidence="1 2">DSM 12511</strain>
    </source>
</reference>
<dbReference type="EMBL" id="JACHML010000001">
    <property type="protein sequence ID" value="MBB6390023.1"/>
    <property type="molecule type" value="Genomic_DNA"/>
</dbReference>
<accession>A0A7X0FM47</accession>
<sequence>MTQPEVTAQIYLTALGIQFGNGPLSQPGIVKPRTGRLDSMCAC</sequence>
<proteinExistence type="predicted"/>
<evidence type="ECO:0000313" key="2">
    <source>
        <dbReference type="Proteomes" id="UP000537775"/>
    </source>
</evidence>
<protein>
    <submittedName>
        <fullName evidence="1">Uncharacterized protein</fullName>
    </submittedName>
</protein>
<organism evidence="1 2">
    <name type="scientific">Microbacterium thalassium</name>
    <dbReference type="NCBI Taxonomy" id="362649"/>
    <lineage>
        <taxon>Bacteria</taxon>
        <taxon>Bacillati</taxon>
        <taxon>Actinomycetota</taxon>
        <taxon>Actinomycetes</taxon>
        <taxon>Micrococcales</taxon>
        <taxon>Microbacteriaceae</taxon>
        <taxon>Microbacterium</taxon>
    </lineage>
</organism>
<comment type="caution">
    <text evidence="1">The sequence shown here is derived from an EMBL/GenBank/DDBJ whole genome shotgun (WGS) entry which is preliminary data.</text>
</comment>
<dbReference type="RefSeq" id="WP_271171248.1">
    <property type="nucleotide sequence ID" value="NZ_BAAAJR010000008.1"/>
</dbReference>
<dbReference type="AlphaFoldDB" id="A0A7X0FM47"/>
<gene>
    <name evidence="1" type="ORF">HD594_000336</name>
</gene>
<keyword evidence="2" id="KW-1185">Reference proteome</keyword>
<evidence type="ECO:0000313" key="1">
    <source>
        <dbReference type="EMBL" id="MBB6390023.1"/>
    </source>
</evidence>
<name>A0A7X0FM47_9MICO</name>